<dbReference type="AlphaFoldDB" id="D9SU71"/>
<dbReference type="EMBL" id="CP002160">
    <property type="protein sequence ID" value="ADL52826.1"/>
    <property type="molecule type" value="Genomic_DNA"/>
</dbReference>
<dbReference type="Proteomes" id="UP000002730">
    <property type="component" value="Chromosome"/>
</dbReference>
<evidence type="ECO:0000256" key="1">
    <source>
        <dbReference type="RuleBase" id="RU003513"/>
    </source>
</evidence>
<dbReference type="RefSeq" id="WP_010073203.1">
    <property type="nucleotide sequence ID" value="NC_014393.1"/>
</dbReference>
<dbReference type="eggNOG" id="COG0381">
    <property type="taxonomic scope" value="Bacteria"/>
</dbReference>
<dbReference type="SUPFAM" id="SSF53756">
    <property type="entry name" value="UDP-Glycosyltransferase/glycogen phosphorylase"/>
    <property type="match status" value="1"/>
</dbReference>
<dbReference type="InterPro" id="IPR029767">
    <property type="entry name" value="WecB-like"/>
</dbReference>
<keyword evidence="4" id="KW-1185">Reference proteome</keyword>
<sequence length="369" mass="42782">MNKIFLIVGVRPHFVKISSLLKELEKNFNVVLIHTCQHYDYNMSTTFFEDLGIRNPDYMLVQDNVMENEKFFGMSIEICKLINKEWPKCILVIGDSNTPLAAALAGKISNVKVAHIEAGVRNYDENMVEEANRTLIDRISDIYFTTTKGCIENLKRENINNNIFFVGDLLLEAINKTNKTNTYKKDVVNTVGFYSGYILLTMHRKENTSNKNYIREVMESLNEMNYKVIFPMHPKVKSIFLEDKELKEYFDNEKILLIDAVNHEDIVKLIENSQVVVTDSNGIQRESYFLKKPCIILRTSTEVKETLKNNCAVIIGNNITKMKHYIDYYMENPKLIYELDQFGGDGVSEKISKILYEYLENSEKNSANY</sequence>
<dbReference type="PANTHER" id="PTHR43174:SF1">
    <property type="entry name" value="UDP-N-ACETYLGLUCOSAMINE 2-EPIMERASE"/>
    <property type="match status" value="1"/>
</dbReference>
<dbReference type="KEGG" id="ccb:Clocel_3137"/>
<dbReference type="EC" id="5.1.3.14" evidence="3"/>
<dbReference type="PANTHER" id="PTHR43174">
    <property type="entry name" value="UDP-N-ACETYLGLUCOSAMINE 2-EPIMERASE"/>
    <property type="match status" value="1"/>
</dbReference>
<evidence type="ECO:0000259" key="2">
    <source>
        <dbReference type="Pfam" id="PF02350"/>
    </source>
</evidence>
<dbReference type="GO" id="GO:0008761">
    <property type="term" value="F:UDP-N-acetylglucosamine 2-epimerase activity"/>
    <property type="evidence" value="ECO:0007669"/>
    <property type="project" value="UniProtKB-EC"/>
</dbReference>
<proteinExistence type="inferred from homology"/>
<evidence type="ECO:0000313" key="4">
    <source>
        <dbReference type="Proteomes" id="UP000002730"/>
    </source>
</evidence>
<evidence type="ECO:0000313" key="3">
    <source>
        <dbReference type="EMBL" id="ADL52826.1"/>
    </source>
</evidence>
<dbReference type="OrthoDB" id="9803238at2"/>
<dbReference type="NCBIfam" id="TIGR00236">
    <property type="entry name" value="wecB"/>
    <property type="match status" value="1"/>
</dbReference>
<comment type="similarity">
    <text evidence="1">Belongs to the UDP-N-acetylglucosamine 2-epimerase family.</text>
</comment>
<reference evidence="3 4" key="1">
    <citation type="submission" date="2010-08" db="EMBL/GenBank/DDBJ databases">
        <title>Complete sequence of Clostridium cellulovorans 743B.</title>
        <authorList>
            <consortium name="US DOE Joint Genome Institute"/>
            <person name="Lucas S."/>
            <person name="Copeland A."/>
            <person name="Lapidus A."/>
            <person name="Cheng J.-F."/>
            <person name="Bruce D."/>
            <person name="Goodwin L."/>
            <person name="Pitluck S."/>
            <person name="Chertkov O."/>
            <person name="Detter J.C."/>
            <person name="Han C."/>
            <person name="Tapia R."/>
            <person name="Land M."/>
            <person name="Hauser L."/>
            <person name="Chang Y.-J."/>
            <person name="Jeffries C."/>
            <person name="Kyrpides N."/>
            <person name="Ivanova N."/>
            <person name="Mikhailova N."/>
            <person name="Hemme C.L."/>
            <person name="Woyke T."/>
        </authorList>
    </citation>
    <scope>NUCLEOTIDE SEQUENCE [LARGE SCALE GENOMIC DNA]</scope>
    <source>
        <strain evidence="4">ATCC 35296 / DSM 3052 / OCM 3 / 743B</strain>
    </source>
</reference>
<dbReference type="HOGENOM" id="CLU_041674_0_1_9"/>
<dbReference type="STRING" id="573061.Clocel_3137"/>
<dbReference type="CDD" id="cd03786">
    <property type="entry name" value="GTB_UDP-GlcNAc_2-Epimerase"/>
    <property type="match status" value="1"/>
</dbReference>
<dbReference type="Gene3D" id="3.40.50.2000">
    <property type="entry name" value="Glycogen Phosphorylase B"/>
    <property type="match status" value="2"/>
</dbReference>
<gene>
    <name evidence="3" type="ordered locus">Clocel_3137</name>
</gene>
<protein>
    <submittedName>
        <fullName evidence="3">UDP-N-acetylglucosamine 2-epimerase</fullName>
        <ecNumber evidence="3">5.1.3.14</ecNumber>
    </submittedName>
</protein>
<organism evidence="3 4">
    <name type="scientific">Clostridium cellulovorans (strain ATCC 35296 / DSM 3052 / OCM 3 / 743B)</name>
    <dbReference type="NCBI Taxonomy" id="573061"/>
    <lineage>
        <taxon>Bacteria</taxon>
        <taxon>Bacillati</taxon>
        <taxon>Bacillota</taxon>
        <taxon>Clostridia</taxon>
        <taxon>Eubacteriales</taxon>
        <taxon>Clostridiaceae</taxon>
        <taxon>Clostridium</taxon>
    </lineage>
</organism>
<dbReference type="InterPro" id="IPR003331">
    <property type="entry name" value="UDP_GlcNAc_Epimerase_2_dom"/>
</dbReference>
<keyword evidence="1 3" id="KW-0413">Isomerase</keyword>
<name>D9SU71_CLOC7</name>
<feature type="domain" description="UDP-N-acetylglucosamine 2-epimerase" evidence="2">
    <location>
        <begin position="24"/>
        <end position="355"/>
    </location>
</feature>
<dbReference type="Pfam" id="PF02350">
    <property type="entry name" value="Epimerase_2"/>
    <property type="match status" value="1"/>
</dbReference>
<accession>D9SU71</accession>